<gene>
    <name evidence="1" type="ORF">AN2V17_41890</name>
</gene>
<accession>A0ACB5UQY2</accession>
<proteinExistence type="predicted"/>
<sequence>MGKVVNICLLDARKATEKSVSNITGLENICSLIYSDTTASLISGIKKINIGSMVKINEDESIDYMTENGKAVIDEALLEEVDNKLFILVNGVCEIKEMPKELFKEKIHSMTVNGMVICPESLKSVVSIKSKINGLTIALKEGYRFIDDTVLFNETFIEKQVNAKLTIEKLVAIDKIDEDSVNDSIEHIQILDELVITKGNLKILKKTIDNLEEVELTIVPDNSVFKEGTVEVNSGTLKFFDGESLIVDGKLVIKDITSEELRKHITSIYSDKVICDEELFETVKKLCNNSNVKIMSNNDIHNNGKLIIDKNYLLGLKSKVAIDNNGKLVIDESVTLEVAKDKIKNICNKGLLKADTSVLSGIPIVNHGKLSPLDNTDKKEENDIIYENMVFLEL</sequence>
<comment type="caution">
    <text evidence="1">The sequence shown here is derived from an EMBL/GenBank/DDBJ whole genome shotgun (WGS) entry which is preliminary data.</text>
</comment>
<evidence type="ECO:0000313" key="1">
    <source>
        <dbReference type="EMBL" id="GMQ64949.1"/>
    </source>
</evidence>
<name>A0ACB5UQY2_9FIRM</name>
<dbReference type="Proteomes" id="UP001374599">
    <property type="component" value="Unassembled WGS sequence"/>
</dbReference>
<evidence type="ECO:0000313" key="2">
    <source>
        <dbReference type="Proteomes" id="UP001374599"/>
    </source>
</evidence>
<organism evidence="1 2">
    <name type="scientific">Vallitalea maricola</name>
    <dbReference type="NCBI Taxonomy" id="3074433"/>
    <lineage>
        <taxon>Bacteria</taxon>
        <taxon>Bacillati</taxon>
        <taxon>Bacillota</taxon>
        <taxon>Clostridia</taxon>
        <taxon>Lachnospirales</taxon>
        <taxon>Vallitaleaceae</taxon>
        <taxon>Vallitalea</taxon>
    </lineage>
</organism>
<dbReference type="EMBL" id="BTPU01000088">
    <property type="protein sequence ID" value="GMQ64949.1"/>
    <property type="molecule type" value="Genomic_DNA"/>
</dbReference>
<protein>
    <submittedName>
        <fullName evidence="1">Uncharacterized protein</fullName>
    </submittedName>
</protein>
<keyword evidence="2" id="KW-1185">Reference proteome</keyword>
<reference evidence="1" key="1">
    <citation type="submission" date="2023-09" db="EMBL/GenBank/DDBJ databases">
        <title>Vallitalea sediminicola and Vallitalea maricola sp. nov., anaerobic bacteria isolated from marine sediment.</title>
        <authorList>
            <person name="Hirano S."/>
            <person name="Maeda A."/>
            <person name="Terahara T."/>
            <person name="Mori K."/>
            <person name="Hamada M."/>
            <person name="Matsumoto R."/>
            <person name="Kobayashi T."/>
        </authorList>
    </citation>
    <scope>NUCLEOTIDE SEQUENCE</scope>
    <source>
        <strain evidence="1">AN17-2</strain>
    </source>
</reference>